<dbReference type="InterPro" id="IPR026750">
    <property type="entry name" value="NTAN1"/>
</dbReference>
<protein>
    <recommendedName>
        <fullName evidence="3">Protein N-terminal asparagine amidohydrolase</fullName>
    </recommendedName>
</protein>
<sequence>MPVFIGSQRLDVSQPIARIVQIHAEITERAKVLTSQPLQIFGPKGFLYIHQRELAATTPSDSSISVFGSEDATTCHMIVLRHTGSGAICFAHCDGSDTENEVASIIKAVKSLHNTAEGRLELHIVGGFNDERQLSKNLSHQLLRAFDNQAEEIHLVTFCVTELNDTMDNGIHLPIIYGLAVNVKTGEIFKAKFQDHQPDEDLRLAYTLTGGHMVNIYDAKTEQLNIGPYSWTPLPNIDFWLEQEDQQILQIPDLNTRTLACRIPHYQYLSDLACNKPSTFVPQIHSFSTSPEAEPSHFVKEVRSALQFLKKHPYPSISLFPAGKPRSYKKKDDGEWQRM</sequence>
<name>A0AAV2ZPM3_PYXAD</name>
<evidence type="ECO:0008006" key="3">
    <source>
        <dbReference type="Google" id="ProtNLM"/>
    </source>
</evidence>
<dbReference type="PANTHER" id="PTHR12498">
    <property type="entry name" value="N-TERMINAL ASPARAGINE AMIDOHYDROLASE"/>
    <property type="match status" value="1"/>
</dbReference>
<evidence type="ECO:0000313" key="2">
    <source>
        <dbReference type="Proteomes" id="UP001181693"/>
    </source>
</evidence>
<keyword evidence="2" id="KW-1185">Reference proteome</keyword>
<dbReference type="Proteomes" id="UP001181693">
    <property type="component" value="Unassembled WGS sequence"/>
</dbReference>
<organism evidence="1 2">
    <name type="scientific">Pyxicephalus adspersus</name>
    <name type="common">African bullfrog</name>
    <dbReference type="NCBI Taxonomy" id="30357"/>
    <lineage>
        <taxon>Eukaryota</taxon>
        <taxon>Metazoa</taxon>
        <taxon>Chordata</taxon>
        <taxon>Craniata</taxon>
        <taxon>Vertebrata</taxon>
        <taxon>Euteleostomi</taxon>
        <taxon>Amphibia</taxon>
        <taxon>Batrachia</taxon>
        <taxon>Anura</taxon>
        <taxon>Neobatrachia</taxon>
        <taxon>Ranoidea</taxon>
        <taxon>Pyxicephalidae</taxon>
        <taxon>Pyxicephalinae</taxon>
        <taxon>Pyxicephalus</taxon>
    </lineage>
</organism>
<gene>
    <name evidence="1" type="ORF">GDO54_016005</name>
</gene>
<dbReference type="AlphaFoldDB" id="A0AAV2ZPM3"/>
<accession>A0AAV2ZPM3</accession>
<dbReference type="EMBL" id="DYDO01000008">
    <property type="protein sequence ID" value="DBA20294.1"/>
    <property type="molecule type" value="Genomic_DNA"/>
</dbReference>
<evidence type="ECO:0000313" key="1">
    <source>
        <dbReference type="EMBL" id="DBA20294.1"/>
    </source>
</evidence>
<dbReference type="GO" id="GO:0008418">
    <property type="term" value="F:protein-N-terminal asparagine amidohydrolase activity"/>
    <property type="evidence" value="ECO:0007669"/>
    <property type="project" value="InterPro"/>
</dbReference>
<comment type="caution">
    <text evidence="1">The sequence shown here is derived from an EMBL/GenBank/DDBJ whole genome shotgun (WGS) entry which is preliminary data.</text>
</comment>
<reference evidence="1" key="1">
    <citation type="thesis" date="2020" institute="ProQuest LLC" country="789 East Eisenhower Parkway, Ann Arbor, MI, USA">
        <title>Comparative Genomics and Chromosome Evolution.</title>
        <authorList>
            <person name="Mudd A.B."/>
        </authorList>
    </citation>
    <scope>NUCLEOTIDE SEQUENCE</scope>
    <source>
        <strain evidence="1">1538</strain>
        <tissue evidence="1">Blood</tissue>
    </source>
</reference>
<proteinExistence type="predicted"/>
<dbReference type="Pfam" id="PF14736">
    <property type="entry name" value="N_Asn_amidohyd"/>
    <property type="match status" value="2"/>
</dbReference>
<dbReference type="GO" id="GO:0005634">
    <property type="term" value="C:nucleus"/>
    <property type="evidence" value="ECO:0007669"/>
    <property type="project" value="TreeGrafter"/>
</dbReference>
<dbReference type="PANTHER" id="PTHR12498:SF0">
    <property type="entry name" value="PROTEIN N-TERMINAL ASPARAGINE AMIDOHYDROLASE"/>
    <property type="match status" value="1"/>
</dbReference>
<dbReference type="GO" id="GO:0006511">
    <property type="term" value="P:ubiquitin-dependent protein catabolic process"/>
    <property type="evidence" value="ECO:0007669"/>
    <property type="project" value="TreeGrafter"/>
</dbReference>